<protein>
    <recommendedName>
        <fullName evidence="3">t-SNARE coiled-coil homology domain-containing protein</fullName>
    </recommendedName>
</protein>
<dbReference type="InterPro" id="IPR000727">
    <property type="entry name" value="T_SNARE_dom"/>
</dbReference>
<evidence type="ECO:0000256" key="2">
    <source>
        <dbReference type="SAM" id="Phobius"/>
    </source>
</evidence>
<keyword evidence="2" id="KW-0812">Transmembrane</keyword>
<feature type="domain" description="T-SNARE coiled-coil homology" evidence="3">
    <location>
        <begin position="20"/>
        <end position="82"/>
    </location>
</feature>
<proteinExistence type="predicted"/>
<keyword evidence="2" id="KW-0472">Membrane</keyword>
<evidence type="ECO:0000313" key="4">
    <source>
        <dbReference type="EMBL" id="ARF08620.1"/>
    </source>
</evidence>
<dbReference type="SUPFAM" id="SSF58038">
    <property type="entry name" value="SNARE fusion complex"/>
    <property type="match status" value="1"/>
</dbReference>
<reference evidence="4" key="1">
    <citation type="journal article" date="2017" name="Science">
        <title>Giant viruses with an expanded complement of translation system components.</title>
        <authorList>
            <person name="Schulz F."/>
            <person name="Yutin N."/>
            <person name="Ivanova N.N."/>
            <person name="Ortega D.R."/>
            <person name="Lee T.K."/>
            <person name="Vierheilig J."/>
            <person name="Daims H."/>
            <person name="Horn M."/>
            <person name="Wagner M."/>
            <person name="Jensen G.J."/>
            <person name="Kyrpides N.C."/>
            <person name="Koonin E.V."/>
            <person name="Woyke T."/>
        </authorList>
    </citation>
    <scope>NUCLEOTIDE SEQUENCE</scope>
    <source>
        <strain evidence="4">CTV1</strain>
    </source>
</reference>
<keyword evidence="2" id="KW-1133">Transmembrane helix</keyword>
<dbReference type="Gene3D" id="1.20.5.110">
    <property type="match status" value="1"/>
</dbReference>
<keyword evidence="1" id="KW-0175">Coiled coil</keyword>
<gene>
    <name evidence="4" type="ORF">Catovirus_1_670</name>
</gene>
<evidence type="ECO:0000256" key="1">
    <source>
        <dbReference type="SAM" id="Coils"/>
    </source>
</evidence>
<feature type="transmembrane region" description="Helical" evidence="2">
    <location>
        <begin position="90"/>
        <end position="112"/>
    </location>
</feature>
<sequence length="140" mass="15224">MARNTCTVLFEYIKIIYVSYIMNLNIENTLNKISLITDKILDKAVETNLLLSEQNNKLEQIELKVDNTNNNISVANSDINKLISETKLSFINGLSTGATAGGVIIGTIGILGFGSLPVLGTSIAFTCAIITGTFLINKFY</sequence>
<organism evidence="4">
    <name type="scientific">Catovirus CTV1</name>
    <dbReference type="NCBI Taxonomy" id="1977631"/>
    <lineage>
        <taxon>Viruses</taxon>
        <taxon>Varidnaviria</taxon>
        <taxon>Bamfordvirae</taxon>
        <taxon>Nucleocytoviricota</taxon>
        <taxon>Megaviricetes</taxon>
        <taxon>Imitervirales</taxon>
        <taxon>Mimiviridae</taxon>
        <taxon>Klosneuvirinae</taxon>
        <taxon>Catovirus</taxon>
    </lineage>
</organism>
<dbReference type="PROSITE" id="PS50192">
    <property type="entry name" value="T_SNARE"/>
    <property type="match status" value="1"/>
</dbReference>
<feature type="coiled-coil region" evidence="1">
    <location>
        <begin position="44"/>
        <end position="85"/>
    </location>
</feature>
<evidence type="ECO:0000259" key="3">
    <source>
        <dbReference type="PROSITE" id="PS50192"/>
    </source>
</evidence>
<feature type="transmembrane region" description="Helical" evidence="2">
    <location>
        <begin position="118"/>
        <end position="136"/>
    </location>
</feature>
<accession>A0A1V0SA76</accession>
<dbReference type="EMBL" id="KY684083">
    <property type="protein sequence ID" value="ARF08620.1"/>
    <property type="molecule type" value="Genomic_DNA"/>
</dbReference>
<name>A0A1V0SA76_9VIRU</name>